<organism evidence="1 2">
    <name type="scientific">Ganoderma sinense ZZ0214-1</name>
    <dbReference type="NCBI Taxonomy" id="1077348"/>
    <lineage>
        <taxon>Eukaryota</taxon>
        <taxon>Fungi</taxon>
        <taxon>Dikarya</taxon>
        <taxon>Basidiomycota</taxon>
        <taxon>Agaricomycotina</taxon>
        <taxon>Agaricomycetes</taxon>
        <taxon>Polyporales</taxon>
        <taxon>Polyporaceae</taxon>
        <taxon>Ganoderma</taxon>
    </lineage>
</organism>
<name>A0A2G8SFU3_9APHY</name>
<dbReference type="Proteomes" id="UP000230002">
    <property type="component" value="Unassembled WGS sequence"/>
</dbReference>
<dbReference type="AlphaFoldDB" id="A0A2G8SFU3"/>
<proteinExistence type="predicted"/>
<evidence type="ECO:0000313" key="1">
    <source>
        <dbReference type="EMBL" id="PIL32645.1"/>
    </source>
</evidence>
<protein>
    <submittedName>
        <fullName evidence="1">Uncharacterized protein</fullName>
    </submittedName>
</protein>
<keyword evidence="2" id="KW-1185">Reference proteome</keyword>
<gene>
    <name evidence="1" type="ORF">GSI_05349</name>
</gene>
<evidence type="ECO:0000313" key="2">
    <source>
        <dbReference type="Proteomes" id="UP000230002"/>
    </source>
</evidence>
<dbReference type="EMBL" id="AYKW01000010">
    <property type="protein sequence ID" value="PIL32645.1"/>
    <property type="molecule type" value="Genomic_DNA"/>
</dbReference>
<reference evidence="1 2" key="1">
    <citation type="journal article" date="2015" name="Sci. Rep.">
        <title>Chromosome-level genome map provides insights into diverse defense mechanisms in the medicinal fungus Ganoderma sinense.</title>
        <authorList>
            <person name="Zhu Y."/>
            <person name="Xu J."/>
            <person name="Sun C."/>
            <person name="Zhou S."/>
            <person name="Xu H."/>
            <person name="Nelson D.R."/>
            <person name="Qian J."/>
            <person name="Song J."/>
            <person name="Luo H."/>
            <person name="Xiang L."/>
            <person name="Li Y."/>
            <person name="Xu Z."/>
            <person name="Ji A."/>
            <person name="Wang L."/>
            <person name="Lu S."/>
            <person name="Hayward A."/>
            <person name="Sun W."/>
            <person name="Li X."/>
            <person name="Schwartz D.C."/>
            <person name="Wang Y."/>
            <person name="Chen S."/>
        </authorList>
    </citation>
    <scope>NUCLEOTIDE SEQUENCE [LARGE SCALE GENOMIC DNA]</scope>
    <source>
        <strain evidence="1 2">ZZ0214-1</strain>
    </source>
</reference>
<accession>A0A2G8SFU3</accession>
<sequence length="111" mass="12310">MVVAGDVLFSAIYDILAAYPRLCAAADTHSYSHIDIVPIHSAQLNLTTRLCSIERRLVLAPDPELLTHQHRPPHRIASNETMNATLHTAWPSCTTTRSVDLAVDIYCEDSE</sequence>
<comment type="caution">
    <text evidence="1">The sequence shown here is derived from an EMBL/GenBank/DDBJ whole genome shotgun (WGS) entry which is preliminary data.</text>
</comment>